<protein>
    <submittedName>
        <fullName evidence="4">Uncharacterized protein</fullName>
    </submittedName>
</protein>
<dbReference type="Pfam" id="PF14637">
    <property type="entry name" value="FNIP_M"/>
    <property type="match status" value="1"/>
</dbReference>
<gene>
    <name evidence="4" type="ORF">NMOB1V02_LOCUS9313</name>
</gene>
<dbReference type="GO" id="GO:0051087">
    <property type="term" value="F:protein-folding chaperone binding"/>
    <property type="evidence" value="ECO:0007669"/>
    <property type="project" value="TreeGrafter"/>
</dbReference>
<dbReference type="EMBL" id="OA885124">
    <property type="protein sequence ID" value="CAD7281674.1"/>
    <property type="molecule type" value="Genomic_DNA"/>
</dbReference>
<evidence type="ECO:0000313" key="5">
    <source>
        <dbReference type="Proteomes" id="UP000678499"/>
    </source>
</evidence>
<dbReference type="InterPro" id="IPR028084">
    <property type="entry name" value="FNIP_N_dom"/>
</dbReference>
<feature type="compositionally biased region" description="Low complexity" evidence="1">
    <location>
        <begin position="236"/>
        <end position="249"/>
    </location>
</feature>
<dbReference type="GO" id="GO:0005737">
    <property type="term" value="C:cytoplasm"/>
    <property type="evidence" value="ECO:0007669"/>
    <property type="project" value="TreeGrafter"/>
</dbReference>
<evidence type="ECO:0000313" key="4">
    <source>
        <dbReference type="EMBL" id="CAD7281674.1"/>
    </source>
</evidence>
<dbReference type="GO" id="GO:0042030">
    <property type="term" value="F:ATPase inhibitor activity"/>
    <property type="evidence" value="ECO:0007669"/>
    <property type="project" value="TreeGrafter"/>
</dbReference>
<dbReference type="Pfam" id="PF14636">
    <property type="entry name" value="FNIP_N"/>
    <property type="match status" value="1"/>
</dbReference>
<sequence length="406" mass="45289">MALLNKFFAKCRSSERSAKVTEVPLKLSPEFTRDQLRVVIMRDSSTRGFRLLFDSASVEQVPLPARPSCQKQTPGACSLSWTHSRSASRPEKQCNEFAEKTDGYGYRYLALKSDVAKLMEMAFGSGAMRCQGCTSKIHYLTSSKVQKRGIFISLVFPAPPRRRRDWQHSSHSDASLDSSLSSAGDFGNETASNTSDPAFPSQSSQILSHADPWCHLQSDSTAARNRESRASMGPPSHASSASLESESNSVEGGNDANKTRCYRWMHRKSTAESLDAADYERGRRMCRSGTKLALGLVVDLGSDFPSRERLEWFLLVHMRSIDTLLWKLKAVLENVYACAPFVHTIFLAVEDILQSVVDLYVVPRLLRPLWTVISVGNEEVWHSVAAEFIPELVAVVDLYDSKDTHL</sequence>
<evidence type="ECO:0000259" key="3">
    <source>
        <dbReference type="Pfam" id="PF14637"/>
    </source>
</evidence>
<dbReference type="Proteomes" id="UP000678499">
    <property type="component" value="Unassembled WGS sequence"/>
</dbReference>
<reference evidence="4" key="1">
    <citation type="submission" date="2020-11" db="EMBL/GenBank/DDBJ databases">
        <authorList>
            <person name="Tran Van P."/>
        </authorList>
    </citation>
    <scope>NUCLEOTIDE SEQUENCE</scope>
</reference>
<feature type="compositionally biased region" description="Polar residues" evidence="1">
    <location>
        <begin position="189"/>
        <end position="204"/>
    </location>
</feature>
<evidence type="ECO:0000256" key="1">
    <source>
        <dbReference type="SAM" id="MobiDB-lite"/>
    </source>
</evidence>
<dbReference type="EMBL" id="CAJPEX010003087">
    <property type="protein sequence ID" value="CAG0921826.1"/>
    <property type="molecule type" value="Genomic_DNA"/>
</dbReference>
<dbReference type="PANTHER" id="PTHR21634">
    <property type="entry name" value="RE13835P"/>
    <property type="match status" value="1"/>
</dbReference>
<dbReference type="PANTHER" id="PTHR21634:SF9">
    <property type="entry name" value="RE13835P"/>
    <property type="match status" value="1"/>
</dbReference>
<dbReference type="AlphaFoldDB" id="A0A7R9GHS7"/>
<feature type="region of interest" description="Disordered" evidence="1">
    <location>
        <begin position="219"/>
        <end position="254"/>
    </location>
</feature>
<organism evidence="4">
    <name type="scientific">Notodromas monacha</name>
    <dbReference type="NCBI Taxonomy" id="399045"/>
    <lineage>
        <taxon>Eukaryota</taxon>
        <taxon>Metazoa</taxon>
        <taxon>Ecdysozoa</taxon>
        <taxon>Arthropoda</taxon>
        <taxon>Crustacea</taxon>
        <taxon>Oligostraca</taxon>
        <taxon>Ostracoda</taxon>
        <taxon>Podocopa</taxon>
        <taxon>Podocopida</taxon>
        <taxon>Cypridocopina</taxon>
        <taxon>Cypridoidea</taxon>
        <taxon>Cyprididae</taxon>
        <taxon>Notodromas</taxon>
    </lineage>
</organism>
<feature type="domain" description="Folliculin-interacting protein middle" evidence="3">
    <location>
        <begin position="286"/>
        <end position="405"/>
    </location>
</feature>
<accession>A0A7R9GHS7</accession>
<proteinExistence type="predicted"/>
<feature type="compositionally biased region" description="Low complexity" evidence="1">
    <location>
        <begin position="172"/>
        <end position="183"/>
    </location>
</feature>
<keyword evidence="5" id="KW-1185">Reference proteome</keyword>
<feature type="region of interest" description="Disordered" evidence="1">
    <location>
        <begin position="162"/>
        <end position="204"/>
    </location>
</feature>
<dbReference type="InterPro" id="IPR028085">
    <property type="entry name" value="FNIP_mid_dom"/>
</dbReference>
<feature type="domain" description="Folliculin-interacting protein N-terminal" evidence="2">
    <location>
        <begin position="80"/>
        <end position="144"/>
    </location>
</feature>
<dbReference type="OrthoDB" id="10051712at2759"/>
<name>A0A7R9GHS7_9CRUS</name>
<evidence type="ECO:0000259" key="2">
    <source>
        <dbReference type="Pfam" id="PF14636"/>
    </source>
</evidence>